<name>A0A9W8GKU8_9FUNG</name>
<dbReference type="EMBL" id="JANBTX010000117">
    <property type="protein sequence ID" value="KAJ2686214.1"/>
    <property type="molecule type" value="Genomic_DNA"/>
</dbReference>
<dbReference type="OrthoDB" id="5531344at2759"/>
<feature type="compositionally biased region" description="Basic residues" evidence="1">
    <location>
        <begin position="305"/>
        <end position="314"/>
    </location>
</feature>
<accession>A0A9W8GKU8</accession>
<evidence type="ECO:0000313" key="2">
    <source>
        <dbReference type="EMBL" id="KAJ2686214.1"/>
    </source>
</evidence>
<evidence type="ECO:0000313" key="3">
    <source>
        <dbReference type="Proteomes" id="UP001151516"/>
    </source>
</evidence>
<feature type="compositionally biased region" description="Low complexity" evidence="1">
    <location>
        <begin position="292"/>
        <end position="304"/>
    </location>
</feature>
<feature type="region of interest" description="Disordered" evidence="1">
    <location>
        <begin position="366"/>
        <end position="385"/>
    </location>
</feature>
<dbReference type="Proteomes" id="UP001151516">
    <property type="component" value="Unassembled WGS sequence"/>
</dbReference>
<gene>
    <name evidence="2" type="ORF">IWW39_003772</name>
</gene>
<feature type="region of interest" description="Disordered" evidence="1">
    <location>
        <begin position="64"/>
        <end position="113"/>
    </location>
</feature>
<reference evidence="2" key="1">
    <citation type="submission" date="2022-07" db="EMBL/GenBank/DDBJ databases">
        <title>Phylogenomic reconstructions and comparative analyses of Kickxellomycotina fungi.</title>
        <authorList>
            <person name="Reynolds N.K."/>
            <person name="Stajich J.E."/>
            <person name="Barry K."/>
            <person name="Grigoriev I.V."/>
            <person name="Crous P."/>
            <person name="Smith M.E."/>
        </authorList>
    </citation>
    <scope>NUCLEOTIDE SEQUENCE</scope>
    <source>
        <strain evidence="2">CBS 109367</strain>
    </source>
</reference>
<organism evidence="2 3">
    <name type="scientific">Coemansia spiralis</name>
    <dbReference type="NCBI Taxonomy" id="417178"/>
    <lineage>
        <taxon>Eukaryota</taxon>
        <taxon>Fungi</taxon>
        <taxon>Fungi incertae sedis</taxon>
        <taxon>Zoopagomycota</taxon>
        <taxon>Kickxellomycotina</taxon>
        <taxon>Kickxellomycetes</taxon>
        <taxon>Kickxellales</taxon>
        <taxon>Kickxellaceae</taxon>
        <taxon>Coemansia</taxon>
    </lineage>
</organism>
<proteinExistence type="predicted"/>
<feature type="compositionally biased region" description="Basic and acidic residues" evidence="1">
    <location>
        <begin position="69"/>
        <end position="92"/>
    </location>
</feature>
<comment type="caution">
    <text evidence="2">The sequence shown here is derived from an EMBL/GenBank/DDBJ whole genome shotgun (WGS) entry which is preliminary data.</text>
</comment>
<dbReference type="AlphaFoldDB" id="A0A9W8GKU8"/>
<protein>
    <submittedName>
        <fullName evidence="2">Uncharacterized protein</fullName>
    </submittedName>
</protein>
<feature type="region of interest" description="Disordered" evidence="1">
    <location>
        <begin position="292"/>
        <end position="343"/>
    </location>
</feature>
<sequence>MEADAEWSVIFERFFQRTELFQCLQAVQLEATVFASTAQDDLYANLGRLSDDIQTLLLSVKQRQSAPLDRGDGGSDHKMELDAEESPARHGLDSQLPEASPSPSPSPLKRKALARDAVVQSALTSEQTLQAINDFVAYQRKEIDINNQDEFLVSAGGRDTTCARIDAKGTNHGVQVQLDAVFSDSNAPERSTAALANAPDDSMAARSLPLDGLAERVDNLCEHLSVRFSPSPTSIYNKVAALEDHIMMLEREFPPWSAEHFNQPGRSYTHPPPATVYRILTASVAAAVAPNTPVAPSASAPVRARGGKRGRPRSSTRYLGGGQPTPRRNKTAAQVNSPLGPAGKPLFHICGRGVNSSLTRTVLAKLQSQQAPAEQRPGSNPPSST</sequence>
<evidence type="ECO:0000256" key="1">
    <source>
        <dbReference type="SAM" id="MobiDB-lite"/>
    </source>
</evidence>
<keyword evidence="3" id="KW-1185">Reference proteome</keyword>